<evidence type="ECO:0000313" key="11">
    <source>
        <dbReference type="Proteomes" id="UP001595816"/>
    </source>
</evidence>
<evidence type="ECO:0000313" key="10">
    <source>
        <dbReference type="EMBL" id="MFC4136924.1"/>
    </source>
</evidence>
<evidence type="ECO:0000259" key="8">
    <source>
        <dbReference type="Pfam" id="PF02687"/>
    </source>
</evidence>
<keyword evidence="3 7" id="KW-0812">Transmembrane</keyword>
<feature type="transmembrane region" description="Helical" evidence="7">
    <location>
        <begin position="317"/>
        <end position="337"/>
    </location>
</feature>
<dbReference type="InterPro" id="IPR025857">
    <property type="entry name" value="MacB_PCD"/>
</dbReference>
<dbReference type="RefSeq" id="WP_253762104.1">
    <property type="nucleotide sequence ID" value="NZ_JAMZDZ010000001.1"/>
</dbReference>
<feature type="domain" description="MacB-like periplasmic core" evidence="9">
    <location>
        <begin position="487"/>
        <end position="686"/>
    </location>
</feature>
<comment type="similarity">
    <text evidence="6">Belongs to the ABC-4 integral membrane protein family.</text>
</comment>
<feature type="transmembrane region" description="Helical" evidence="7">
    <location>
        <begin position="712"/>
        <end position="741"/>
    </location>
</feature>
<keyword evidence="11" id="KW-1185">Reference proteome</keyword>
<comment type="caution">
    <text evidence="10">The sequence shown here is derived from an EMBL/GenBank/DDBJ whole genome shotgun (WGS) entry which is preliminary data.</text>
</comment>
<keyword evidence="2" id="KW-1003">Cell membrane</keyword>
<evidence type="ECO:0000256" key="4">
    <source>
        <dbReference type="ARBA" id="ARBA00022989"/>
    </source>
</evidence>
<feature type="domain" description="ABC3 transporter permease C-terminal" evidence="8">
    <location>
        <begin position="718"/>
        <end position="834"/>
    </location>
</feature>
<evidence type="ECO:0000256" key="7">
    <source>
        <dbReference type="SAM" id="Phobius"/>
    </source>
</evidence>
<keyword evidence="5 7" id="KW-0472">Membrane</keyword>
<name>A0ABV8M2I8_9ACTN</name>
<protein>
    <submittedName>
        <fullName evidence="10">ABC transporter permease</fullName>
    </submittedName>
</protein>
<evidence type="ECO:0000256" key="2">
    <source>
        <dbReference type="ARBA" id="ARBA00022475"/>
    </source>
</evidence>
<dbReference type="EMBL" id="JBHSAY010000035">
    <property type="protein sequence ID" value="MFC4136924.1"/>
    <property type="molecule type" value="Genomic_DNA"/>
</dbReference>
<feature type="transmembrane region" description="Helical" evidence="7">
    <location>
        <begin position="357"/>
        <end position="382"/>
    </location>
</feature>
<organism evidence="10 11">
    <name type="scientific">Hamadaea flava</name>
    <dbReference type="NCBI Taxonomy" id="1742688"/>
    <lineage>
        <taxon>Bacteria</taxon>
        <taxon>Bacillati</taxon>
        <taxon>Actinomycetota</taxon>
        <taxon>Actinomycetes</taxon>
        <taxon>Micromonosporales</taxon>
        <taxon>Micromonosporaceae</taxon>
        <taxon>Hamadaea</taxon>
    </lineage>
</organism>
<feature type="transmembrane region" description="Helical" evidence="7">
    <location>
        <begin position="805"/>
        <end position="828"/>
    </location>
</feature>
<comment type="subcellular location">
    <subcellularLocation>
        <location evidence="1">Cell membrane</location>
        <topology evidence="1">Multi-pass membrane protein</topology>
    </subcellularLocation>
</comment>
<dbReference type="Pfam" id="PF02687">
    <property type="entry name" value="FtsX"/>
    <property type="match status" value="2"/>
</dbReference>
<evidence type="ECO:0000256" key="1">
    <source>
        <dbReference type="ARBA" id="ARBA00004651"/>
    </source>
</evidence>
<feature type="domain" description="MacB-like periplasmic core" evidence="9">
    <location>
        <begin position="13"/>
        <end position="232"/>
    </location>
</feature>
<dbReference type="InterPro" id="IPR003838">
    <property type="entry name" value="ABC3_permease_C"/>
</dbReference>
<reference evidence="11" key="1">
    <citation type="journal article" date="2019" name="Int. J. Syst. Evol. Microbiol.">
        <title>The Global Catalogue of Microorganisms (GCM) 10K type strain sequencing project: providing services to taxonomists for standard genome sequencing and annotation.</title>
        <authorList>
            <consortium name="The Broad Institute Genomics Platform"/>
            <consortium name="The Broad Institute Genome Sequencing Center for Infectious Disease"/>
            <person name="Wu L."/>
            <person name="Ma J."/>
        </authorList>
    </citation>
    <scope>NUCLEOTIDE SEQUENCE [LARGE SCALE GENOMIC DNA]</scope>
    <source>
        <strain evidence="11">CGMCC 4.7289</strain>
    </source>
</reference>
<feature type="transmembrane region" description="Helical" evidence="7">
    <location>
        <begin position="488"/>
        <end position="508"/>
    </location>
</feature>
<proteinExistence type="inferred from homology"/>
<feature type="transmembrane region" description="Helical" evidence="7">
    <location>
        <begin position="265"/>
        <end position="289"/>
    </location>
</feature>
<dbReference type="InterPro" id="IPR050250">
    <property type="entry name" value="Macrolide_Exporter_MacB"/>
</dbReference>
<feature type="transmembrane region" description="Helical" evidence="7">
    <location>
        <begin position="434"/>
        <end position="455"/>
    </location>
</feature>
<dbReference type="PANTHER" id="PTHR30572">
    <property type="entry name" value="MEMBRANE COMPONENT OF TRANSPORTER-RELATED"/>
    <property type="match status" value="1"/>
</dbReference>
<dbReference type="PANTHER" id="PTHR30572:SF4">
    <property type="entry name" value="ABC TRANSPORTER PERMEASE YTRF"/>
    <property type="match status" value="1"/>
</dbReference>
<accession>A0ABV8M2I8</accession>
<evidence type="ECO:0000259" key="9">
    <source>
        <dbReference type="Pfam" id="PF12704"/>
    </source>
</evidence>
<keyword evidence="4 7" id="KW-1133">Transmembrane helix</keyword>
<dbReference type="Pfam" id="PF12704">
    <property type="entry name" value="MacB_PCD"/>
    <property type="match status" value="2"/>
</dbReference>
<gene>
    <name evidence="10" type="ORF">ACFOZ4_40500</name>
</gene>
<evidence type="ECO:0000256" key="6">
    <source>
        <dbReference type="ARBA" id="ARBA00038076"/>
    </source>
</evidence>
<feature type="transmembrane region" description="Helical" evidence="7">
    <location>
        <begin position="769"/>
        <end position="793"/>
    </location>
</feature>
<evidence type="ECO:0000256" key="3">
    <source>
        <dbReference type="ARBA" id="ARBA00022692"/>
    </source>
</evidence>
<evidence type="ECO:0000256" key="5">
    <source>
        <dbReference type="ARBA" id="ARBA00023136"/>
    </source>
</evidence>
<feature type="domain" description="ABC3 transporter permease C-terminal" evidence="8">
    <location>
        <begin position="267"/>
        <end position="389"/>
    </location>
</feature>
<dbReference type="Proteomes" id="UP001595816">
    <property type="component" value="Unassembled WGS sequence"/>
</dbReference>
<sequence>MLRGLLAHKLRLLLSALAIILGTMFMSGAFIAGDTIAQGFTGLFSTINSDLDVQVTGKSEVSDQQSGVVTATVPQSVADTVGTVDGVEKATPQVASDGARVIGDNGKVIPTSGPPRLGVGWTGEDGLLELRDGTGPTQPNQVALSANLAEQAGKKVGDQVQVITLQPEKTFTVAGIFGYEGGRDSLAGEMTVAFTMPVAQELMLGKTGAYTSVDVRAASGVSDSELKSRIEQKIGPGYDVRTNKEATEAAGNSIQPFITVLKTGLTVFALIALIVAIFLIFNTFSILVAQRTRELALYRSFGASKQQVLRSVLTESALLGLVAALVGLIIGCGVGWLGKKGLEAVSNTNLPVTGIVVKPYVVIVTLLVGVLVTVISALVPALRASRVPPIAAMRDAAVPDKPLKKLTIAGLIVLLIGVAFLVLRLTKVWKDPLWLVLGGGALLVFIGVIMLAPVLSRPVTRALGALFGTSVPARLGTRNTGRNPRRTALTAAALMIGVTLATAGGVFASSAKAGLTDVFTNDVKAQLIVQVDFSAGATAGFDPGMQKQIREIPGVTQAAAYRTDTARVGGQTTQILAGDPAATAEIFTLTPASGDIRPLTAGEIILDDATAKRLNATAGSTVDIVTARGGPKQEKVVATLEPSSAWSGPLLNETDAAGFTSPNAQAAYVQVASDDQIESVRTQLESLFADNKEVTVVDQSQLLSTVTSVLDIVLVILNIMLGLAIVVALLGVVNTLLLSIYERTREIGMIRAIGLSRGSTARMITVESILISVFGALLGMVVGVGLGVAAVKIFGGDYLRLTIPWGYLIATLILAIVAGILAAVLPAIRASRLNVLEAIAYE</sequence>
<feature type="transmembrane region" description="Helical" evidence="7">
    <location>
        <begin position="403"/>
        <end position="422"/>
    </location>
</feature>